<gene>
    <name evidence="5" type="ORF">IAA08_01555</name>
</gene>
<evidence type="ECO:0000313" key="6">
    <source>
        <dbReference type="Proteomes" id="UP000824024"/>
    </source>
</evidence>
<proteinExistence type="predicted"/>
<evidence type="ECO:0000256" key="2">
    <source>
        <dbReference type="ARBA" id="ARBA00023004"/>
    </source>
</evidence>
<dbReference type="InterPro" id="IPR019575">
    <property type="entry name" value="Nuop51_4Fe4S-bd"/>
</dbReference>
<sequence>MTAYVLGAEEKILQLPEEEEALKEKIAPEAEKHGISVVNAFVKVREYRGHALHHIETMAAVADLMNDSYEPGVHIAVCREGKTGELKKVPFGTRLADAADLSGAKAVEVGSHLYTPGAAQELVIDGDLNTGNGVITVIPESACLMQEGEARLLASRKNGCGKCTFCREGLYQLYAHMTDITSGKGKKEGLDMMKEIGEAMEFSCACSVGTTGADFALDSMKYFMDEFDAHIKKKNCPAGVCTCFMTIYIDPNACEGCEDCADVCPEDCIEGKAGYIHMIDDFDCTKCGKCIEACEYDAIIKTTGRVPKLPTRLVKCGKFKKR</sequence>
<organism evidence="5 6">
    <name type="scientific">Candidatus Eubacterium avistercoris</name>
    <dbReference type="NCBI Taxonomy" id="2838567"/>
    <lineage>
        <taxon>Bacteria</taxon>
        <taxon>Bacillati</taxon>
        <taxon>Bacillota</taxon>
        <taxon>Clostridia</taxon>
        <taxon>Eubacteriales</taxon>
        <taxon>Eubacteriaceae</taxon>
        <taxon>Eubacterium</taxon>
    </lineage>
</organism>
<reference evidence="5" key="2">
    <citation type="submission" date="2021-04" db="EMBL/GenBank/DDBJ databases">
        <authorList>
            <person name="Gilroy R."/>
        </authorList>
    </citation>
    <scope>NUCLEOTIDE SEQUENCE</scope>
    <source>
        <strain evidence="5">CHK192-9172</strain>
    </source>
</reference>
<accession>A0A9D2D130</accession>
<evidence type="ECO:0000256" key="3">
    <source>
        <dbReference type="ARBA" id="ARBA00023014"/>
    </source>
</evidence>
<dbReference type="PANTHER" id="PTHR43578:SF3">
    <property type="entry name" value="NADH-QUINONE OXIDOREDUCTASE SUBUNIT F"/>
    <property type="match status" value="1"/>
</dbReference>
<dbReference type="SMART" id="SM00928">
    <property type="entry name" value="NADH_4Fe-4S"/>
    <property type="match status" value="1"/>
</dbReference>
<dbReference type="PROSITE" id="PS51379">
    <property type="entry name" value="4FE4S_FER_2"/>
    <property type="match status" value="2"/>
</dbReference>
<comment type="caution">
    <text evidence="5">The sequence shown here is derived from an EMBL/GenBank/DDBJ whole genome shotgun (WGS) entry which is preliminary data.</text>
</comment>
<dbReference type="PANTHER" id="PTHR43578">
    <property type="entry name" value="NADH-QUINONE OXIDOREDUCTASE SUBUNIT F"/>
    <property type="match status" value="1"/>
</dbReference>
<feature type="domain" description="4Fe-4S ferredoxin-type" evidence="4">
    <location>
        <begin position="275"/>
        <end position="304"/>
    </location>
</feature>
<dbReference type="Pfam" id="PF10589">
    <property type="entry name" value="NADH_4Fe-4S"/>
    <property type="match status" value="1"/>
</dbReference>
<dbReference type="SUPFAM" id="SSF54862">
    <property type="entry name" value="4Fe-4S ferredoxins"/>
    <property type="match status" value="1"/>
</dbReference>
<dbReference type="GO" id="GO:0051539">
    <property type="term" value="F:4 iron, 4 sulfur cluster binding"/>
    <property type="evidence" value="ECO:0007669"/>
    <property type="project" value="InterPro"/>
</dbReference>
<dbReference type="Gene3D" id="1.20.1440.230">
    <property type="entry name" value="NADH-ubiquinone oxidoreductase 51kDa subunit, iron-sulphur binding domain"/>
    <property type="match status" value="1"/>
</dbReference>
<keyword evidence="2" id="KW-0408">Iron</keyword>
<evidence type="ECO:0000313" key="5">
    <source>
        <dbReference type="EMBL" id="HIZ06603.1"/>
    </source>
</evidence>
<reference evidence="5" key="1">
    <citation type="journal article" date="2021" name="PeerJ">
        <title>Extensive microbial diversity within the chicken gut microbiome revealed by metagenomics and culture.</title>
        <authorList>
            <person name="Gilroy R."/>
            <person name="Ravi A."/>
            <person name="Getino M."/>
            <person name="Pursley I."/>
            <person name="Horton D.L."/>
            <person name="Alikhan N.F."/>
            <person name="Baker D."/>
            <person name="Gharbi K."/>
            <person name="Hall N."/>
            <person name="Watson M."/>
            <person name="Adriaenssens E.M."/>
            <person name="Foster-Nyarko E."/>
            <person name="Jarju S."/>
            <person name="Secka A."/>
            <person name="Antonio M."/>
            <person name="Oren A."/>
            <person name="Chaudhuri R.R."/>
            <person name="La Ragione R."/>
            <person name="Hildebrand F."/>
            <person name="Pallen M.J."/>
        </authorList>
    </citation>
    <scope>NUCLEOTIDE SEQUENCE</scope>
    <source>
        <strain evidence="5">CHK192-9172</strain>
    </source>
</reference>
<dbReference type="EMBL" id="DXCH01000041">
    <property type="protein sequence ID" value="HIZ06603.1"/>
    <property type="molecule type" value="Genomic_DNA"/>
</dbReference>
<dbReference type="SUPFAM" id="SSF140490">
    <property type="entry name" value="Nqo1C-terminal domain-like"/>
    <property type="match status" value="1"/>
</dbReference>
<evidence type="ECO:0000256" key="1">
    <source>
        <dbReference type="ARBA" id="ARBA00022723"/>
    </source>
</evidence>
<dbReference type="Gene3D" id="3.30.70.20">
    <property type="match status" value="1"/>
</dbReference>
<dbReference type="InterPro" id="IPR017900">
    <property type="entry name" value="4Fe4S_Fe_S_CS"/>
</dbReference>
<dbReference type="InterPro" id="IPR017896">
    <property type="entry name" value="4Fe4S_Fe-S-bd"/>
</dbReference>
<name>A0A9D2D130_9FIRM</name>
<evidence type="ECO:0000259" key="4">
    <source>
        <dbReference type="PROSITE" id="PS51379"/>
    </source>
</evidence>
<dbReference type="Pfam" id="PF13237">
    <property type="entry name" value="Fer4_10"/>
    <property type="match status" value="1"/>
</dbReference>
<dbReference type="InterPro" id="IPR037207">
    <property type="entry name" value="Nuop51_4Fe4S-bd_sf"/>
</dbReference>
<keyword evidence="3" id="KW-0411">Iron-sulfur</keyword>
<dbReference type="AlphaFoldDB" id="A0A9D2D130"/>
<dbReference type="Proteomes" id="UP000824024">
    <property type="component" value="Unassembled WGS sequence"/>
</dbReference>
<dbReference type="PROSITE" id="PS00198">
    <property type="entry name" value="4FE4S_FER_1"/>
    <property type="match status" value="2"/>
</dbReference>
<protein>
    <submittedName>
        <fullName evidence="5">4Fe-4S binding protein</fullName>
    </submittedName>
</protein>
<dbReference type="GO" id="GO:0046872">
    <property type="term" value="F:metal ion binding"/>
    <property type="evidence" value="ECO:0007669"/>
    <property type="project" value="UniProtKB-KW"/>
</dbReference>
<keyword evidence="1" id="KW-0479">Metal-binding</keyword>
<feature type="domain" description="4Fe-4S ferredoxin-type" evidence="4">
    <location>
        <begin position="245"/>
        <end position="274"/>
    </location>
</feature>